<feature type="region of interest" description="Disordered" evidence="1">
    <location>
        <begin position="1"/>
        <end position="24"/>
    </location>
</feature>
<dbReference type="RefSeq" id="WP_182667563.1">
    <property type="nucleotide sequence ID" value="NZ_VKHS01001456.1"/>
</dbReference>
<proteinExistence type="predicted"/>
<evidence type="ECO:0000313" key="2">
    <source>
        <dbReference type="EMBL" id="MBB0233068.1"/>
    </source>
</evidence>
<feature type="non-terminal residue" evidence="2">
    <location>
        <position position="76"/>
    </location>
</feature>
<sequence>MDPNHPAPRDEEPRETTGGPERVTEIVAGDFLVTAYRRGRGAEAPAGPPGDRGRMPCAAFVTGMGRTREDSHEAHT</sequence>
<dbReference type="EMBL" id="VKHS01001456">
    <property type="protein sequence ID" value="MBB0233068.1"/>
    <property type="molecule type" value="Genomic_DNA"/>
</dbReference>
<dbReference type="Proteomes" id="UP000530234">
    <property type="component" value="Unassembled WGS sequence"/>
</dbReference>
<evidence type="ECO:0000313" key="3">
    <source>
        <dbReference type="Proteomes" id="UP000530234"/>
    </source>
</evidence>
<organism evidence="2 3">
    <name type="scientific">Streptomyces calidiresistens</name>
    <dbReference type="NCBI Taxonomy" id="1485586"/>
    <lineage>
        <taxon>Bacteria</taxon>
        <taxon>Bacillati</taxon>
        <taxon>Actinomycetota</taxon>
        <taxon>Actinomycetes</taxon>
        <taxon>Kitasatosporales</taxon>
        <taxon>Streptomycetaceae</taxon>
        <taxon>Streptomyces</taxon>
    </lineage>
</organism>
<name>A0A7W3T934_9ACTN</name>
<comment type="caution">
    <text evidence="2">The sequence shown here is derived from an EMBL/GenBank/DDBJ whole genome shotgun (WGS) entry which is preliminary data.</text>
</comment>
<protein>
    <submittedName>
        <fullName evidence="2">Uncharacterized protein</fullName>
    </submittedName>
</protein>
<evidence type="ECO:0000256" key="1">
    <source>
        <dbReference type="SAM" id="MobiDB-lite"/>
    </source>
</evidence>
<keyword evidence="3" id="KW-1185">Reference proteome</keyword>
<accession>A0A7W3T934</accession>
<gene>
    <name evidence="2" type="ORF">FOE67_27140</name>
</gene>
<dbReference type="AlphaFoldDB" id="A0A7W3T934"/>
<reference evidence="3" key="1">
    <citation type="submission" date="2019-10" db="EMBL/GenBank/DDBJ databases">
        <title>Streptomyces sp. nov., a novel actinobacterium isolated from alkaline environment.</title>
        <authorList>
            <person name="Golinska P."/>
        </authorList>
    </citation>
    <scope>NUCLEOTIDE SEQUENCE [LARGE SCALE GENOMIC DNA]</scope>
    <source>
        <strain evidence="3">DSM 42108</strain>
    </source>
</reference>